<keyword evidence="2" id="KW-1185">Reference proteome</keyword>
<proteinExistence type="predicted"/>
<organism evidence="1 2">
    <name type="scientific">Temnothorax longispinosus</name>
    <dbReference type="NCBI Taxonomy" id="300112"/>
    <lineage>
        <taxon>Eukaryota</taxon>
        <taxon>Metazoa</taxon>
        <taxon>Ecdysozoa</taxon>
        <taxon>Arthropoda</taxon>
        <taxon>Hexapoda</taxon>
        <taxon>Insecta</taxon>
        <taxon>Pterygota</taxon>
        <taxon>Neoptera</taxon>
        <taxon>Endopterygota</taxon>
        <taxon>Hymenoptera</taxon>
        <taxon>Apocrita</taxon>
        <taxon>Aculeata</taxon>
        <taxon>Formicoidea</taxon>
        <taxon>Formicidae</taxon>
        <taxon>Myrmicinae</taxon>
        <taxon>Temnothorax</taxon>
    </lineage>
</organism>
<evidence type="ECO:0000313" key="2">
    <source>
        <dbReference type="Proteomes" id="UP000310200"/>
    </source>
</evidence>
<sequence>MIMTRVHLSPPRTPLGATAKSDVPGIWRRCQEYDDASSQVAAKTRLKRSPCSEKTLCDTCVESVIYGRSVSRERSRLMMLRSVAVFRNMTSAPQGEALGEVRAVPAAALASLAPGSSGGPCP</sequence>
<comment type="caution">
    <text evidence="1">The sequence shown here is derived from an EMBL/GenBank/DDBJ whole genome shotgun (WGS) entry which is preliminary data.</text>
</comment>
<gene>
    <name evidence="1" type="ORF">DBV15_08737</name>
</gene>
<dbReference type="EMBL" id="QBLH01001448">
    <property type="protein sequence ID" value="TGZ51859.1"/>
    <property type="molecule type" value="Genomic_DNA"/>
</dbReference>
<name>A0A4S2KUL8_9HYME</name>
<reference evidence="1 2" key="1">
    <citation type="journal article" date="2019" name="Philos. Trans. R. Soc. Lond., B, Biol. Sci.">
        <title>Ant behaviour and brain gene expression of defending hosts depend on the ecological success of the intruding social parasite.</title>
        <authorList>
            <person name="Kaur R."/>
            <person name="Stoldt M."/>
            <person name="Jongepier E."/>
            <person name="Feldmeyer B."/>
            <person name="Menzel F."/>
            <person name="Bornberg-Bauer E."/>
            <person name="Foitzik S."/>
        </authorList>
    </citation>
    <scope>NUCLEOTIDE SEQUENCE [LARGE SCALE GENOMIC DNA]</scope>
    <source>
        <tissue evidence="1">Whole body</tissue>
    </source>
</reference>
<evidence type="ECO:0000313" key="1">
    <source>
        <dbReference type="EMBL" id="TGZ51859.1"/>
    </source>
</evidence>
<dbReference type="AlphaFoldDB" id="A0A4S2KUL8"/>
<dbReference type="Proteomes" id="UP000310200">
    <property type="component" value="Unassembled WGS sequence"/>
</dbReference>
<accession>A0A4S2KUL8</accession>
<protein>
    <submittedName>
        <fullName evidence="1">Uncharacterized protein</fullName>
    </submittedName>
</protein>